<dbReference type="AlphaFoldDB" id="I0H070"/>
<reference evidence="2 3" key="1">
    <citation type="submission" date="2012-02" db="EMBL/GenBank/DDBJ databases">
        <title>Complete genome sequence of Actinoplanes missouriensis 431 (= NBRC 102363).</title>
        <authorList>
            <person name="Ohnishi Y."/>
            <person name="Ishikawa J."/>
            <person name="Sekine M."/>
            <person name="Hosoyama A."/>
            <person name="Harada T."/>
            <person name="Narita H."/>
            <person name="Hata T."/>
            <person name="Konno Y."/>
            <person name="Tutikane K."/>
            <person name="Fujita N."/>
            <person name="Horinouchi S."/>
            <person name="Hayakawa M."/>
        </authorList>
    </citation>
    <scope>NUCLEOTIDE SEQUENCE [LARGE SCALE GENOMIC DNA]</scope>
    <source>
        <strain evidence="3">ATCC 14538 / DSM 43046 / CBS 188.64 / JCM 3121 / NBRC 102363 / NCIMB 12654 / NRRL B-3342 / UNCC 431</strain>
    </source>
</reference>
<sequence>MVALTGCDGVVGATMTFDDTETAKITDIVMSGTSGDVVITTGSVTETRIKRVVRGSANPGPSYRLTGSTLDISTECGHRCSVSYEIVAPAGVAVRGKVTSGDIRFSGTGGVDLNLTSGDVIVEDATGPVKVQATSGDLQVIGAPSLSVDFTSGNVIAERIAGPIQAKATSGDLQMDLSTPASVTASVQSGNLNLTVPEGAYQIRTDTGSGDEVVENLTNDPRATNVIDLRTRSGDLSVTTR</sequence>
<evidence type="ECO:0000313" key="2">
    <source>
        <dbReference type="EMBL" id="BAL86407.1"/>
    </source>
</evidence>
<dbReference type="eggNOG" id="COG3595">
    <property type="taxonomic scope" value="Bacteria"/>
</dbReference>
<feature type="domain" description="DUF4097" evidence="1">
    <location>
        <begin position="97"/>
        <end position="238"/>
    </location>
</feature>
<dbReference type="EMBL" id="AP012319">
    <property type="protein sequence ID" value="BAL86407.1"/>
    <property type="molecule type" value="Genomic_DNA"/>
</dbReference>
<name>I0H070_ACTM4</name>
<gene>
    <name evidence="2" type="ordered locus">AMIS_11870</name>
</gene>
<dbReference type="Pfam" id="PF13349">
    <property type="entry name" value="DUF4097"/>
    <property type="match status" value="1"/>
</dbReference>
<protein>
    <recommendedName>
        <fullName evidence="1">DUF4097 domain-containing protein</fullName>
    </recommendedName>
</protein>
<keyword evidence="3" id="KW-1185">Reference proteome</keyword>
<proteinExistence type="predicted"/>
<dbReference type="PATRIC" id="fig|512565.3.peg.1192"/>
<dbReference type="KEGG" id="ams:AMIS_11870"/>
<evidence type="ECO:0000259" key="1">
    <source>
        <dbReference type="Pfam" id="PF13349"/>
    </source>
</evidence>
<organism evidence="2 3">
    <name type="scientific">Actinoplanes missouriensis (strain ATCC 14538 / DSM 43046 / CBS 188.64 / JCM 3121 / NBRC 102363 / NCIMB 12654 / NRRL B-3342 / UNCC 431)</name>
    <dbReference type="NCBI Taxonomy" id="512565"/>
    <lineage>
        <taxon>Bacteria</taxon>
        <taxon>Bacillati</taxon>
        <taxon>Actinomycetota</taxon>
        <taxon>Actinomycetes</taxon>
        <taxon>Micromonosporales</taxon>
        <taxon>Micromonosporaceae</taxon>
        <taxon>Actinoplanes</taxon>
    </lineage>
</organism>
<accession>I0H070</accession>
<dbReference type="Proteomes" id="UP000007882">
    <property type="component" value="Chromosome"/>
</dbReference>
<evidence type="ECO:0000313" key="3">
    <source>
        <dbReference type="Proteomes" id="UP000007882"/>
    </source>
</evidence>
<dbReference type="InterPro" id="IPR025164">
    <property type="entry name" value="Toastrack_DUF4097"/>
</dbReference>
<dbReference type="STRING" id="512565.AMIS_11870"/>
<dbReference type="HOGENOM" id="CLU_076844_0_0_11"/>